<dbReference type="Proteomes" id="UP000828048">
    <property type="component" value="Chromosome 3"/>
</dbReference>
<comment type="caution">
    <text evidence="1">The sequence shown here is derived from an EMBL/GenBank/DDBJ whole genome shotgun (WGS) entry which is preliminary data.</text>
</comment>
<protein>
    <submittedName>
        <fullName evidence="1">Uncharacterized protein</fullName>
    </submittedName>
</protein>
<reference evidence="1 2" key="1">
    <citation type="journal article" date="2021" name="Hortic Res">
        <title>High-quality reference genome and annotation aids understanding of berry development for evergreen blueberry (Vaccinium darrowii).</title>
        <authorList>
            <person name="Yu J."/>
            <person name="Hulse-Kemp A.M."/>
            <person name="Babiker E."/>
            <person name="Staton M."/>
        </authorList>
    </citation>
    <scope>NUCLEOTIDE SEQUENCE [LARGE SCALE GENOMIC DNA]</scope>
    <source>
        <strain evidence="2">cv. NJ 8807/NJ 8810</strain>
        <tissue evidence="1">Young leaf</tissue>
    </source>
</reference>
<keyword evidence="2" id="KW-1185">Reference proteome</keyword>
<proteinExistence type="predicted"/>
<sequence length="122" mass="13528">MSFAFGGTASDASHSNQGDPNHKYVMAAGREQIPPVCIPLSQWINCQETSPGSVEHIIERSVTEISRGMSYHNAIVPLVLSLLNHLSAWMLGRLEVVLLFKRHWQVIYEGSNFPSVRDGGRP</sequence>
<dbReference type="EMBL" id="CM037153">
    <property type="protein sequence ID" value="KAH7858192.1"/>
    <property type="molecule type" value="Genomic_DNA"/>
</dbReference>
<gene>
    <name evidence="1" type="ORF">Vadar_021122</name>
</gene>
<accession>A0ACB7YXG5</accession>
<organism evidence="1 2">
    <name type="scientific">Vaccinium darrowii</name>
    <dbReference type="NCBI Taxonomy" id="229202"/>
    <lineage>
        <taxon>Eukaryota</taxon>
        <taxon>Viridiplantae</taxon>
        <taxon>Streptophyta</taxon>
        <taxon>Embryophyta</taxon>
        <taxon>Tracheophyta</taxon>
        <taxon>Spermatophyta</taxon>
        <taxon>Magnoliopsida</taxon>
        <taxon>eudicotyledons</taxon>
        <taxon>Gunneridae</taxon>
        <taxon>Pentapetalae</taxon>
        <taxon>asterids</taxon>
        <taxon>Ericales</taxon>
        <taxon>Ericaceae</taxon>
        <taxon>Vaccinioideae</taxon>
        <taxon>Vaccinieae</taxon>
        <taxon>Vaccinium</taxon>
    </lineage>
</organism>
<name>A0ACB7YXG5_9ERIC</name>
<evidence type="ECO:0000313" key="1">
    <source>
        <dbReference type="EMBL" id="KAH7858192.1"/>
    </source>
</evidence>
<evidence type="ECO:0000313" key="2">
    <source>
        <dbReference type="Proteomes" id="UP000828048"/>
    </source>
</evidence>